<organism evidence="4 5">
    <name type="scientific">Sipha flava</name>
    <name type="common">yellow sugarcane aphid</name>
    <dbReference type="NCBI Taxonomy" id="143950"/>
    <lineage>
        <taxon>Eukaryota</taxon>
        <taxon>Metazoa</taxon>
        <taxon>Ecdysozoa</taxon>
        <taxon>Arthropoda</taxon>
        <taxon>Hexapoda</taxon>
        <taxon>Insecta</taxon>
        <taxon>Pterygota</taxon>
        <taxon>Neoptera</taxon>
        <taxon>Paraneoptera</taxon>
        <taxon>Hemiptera</taxon>
        <taxon>Sternorrhyncha</taxon>
        <taxon>Aphidomorpha</taxon>
        <taxon>Aphidoidea</taxon>
        <taxon>Aphididae</taxon>
        <taxon>Sipha</taxon>
    </lineage>
</organism>
<protein>
    <submittedName>
        <fullName evidence="5">RCC1-like G exchanging factor-like protein</fullName>
    </submittedName>
</protein>
<feature type="repeat" description="RCC1" evidence="2">
    <location>
        <begin position="334"/>
        <end position="391"/>
    </location>
</feature>
<dbReference type="InterPro" id="IPR009091">
    <property type="entry name" value="RCC1/BLIP-II"/>
</dbReference>
<dbReference type="SUPFAM" id="SSF50985">
    <property type="entry name" value="RCC1/BLIP-II"/>
    <property type="match status" value="1"/>
</dbReference>
<dbReference type="Pfam" id="PF25390">
    <property type="entry name" value="WD40_RLD"/>
    <property type="match status" value="1"/>
</dbReference>
<dbReference type="Pfam" id="PF00415">
    <property type="entry name" value="RCC1"/>
    <property type="match status" value="1"/>
</dbReference>
<dbReference type="Pfam" id="PF13540">
    <property type="entry name" value="RCC1_2"/>
    <property type="match status" value="1"/>
</dbReference>
<dbReference type="GeneID" id="112682239"/>
<feature type="domain" description="RCC1-like" evidence="3">
    <location>
        <begin position="211"/>
        <end position="440"/>
    </location>
</feature>
<feature type="repeat" description="RCC1" evidence="2">
    <location>
        <begin position="50"/>
        <end position="108"/>
    </location>
</feature>
<dbReference type="Proteomes" id="UP000694846">
    <property type="component" value="Unplaced"/>
</dbReference>
<sequence>MSNMLLSQLLRLFNKTNCSVCSKRYSDVKVKSKDVDPFMVPYSNSPKDQQRLYVWGMAEHGALGDLKIRSRERNIQFIYRPVRMRFAYSHKIMDLACGYGFTVYAVDSNQYKLFGCGLNTDSQIGYHDPRKGYPLGLILATVPIQLPLEQLNTKVKAVAAGRAHTLVLTNTDDVYALGSNCYGQCGRPIIENEDYTKLRNVNSITLDDGIAKIICGQDHSLFITKTGKVYSCGWGADGQTGLGHYNNEFHPTVIEGDIKGQTIVKVVSSADCVLALNDKGEVFGWGNSEYGQLLLNDDKYQVNIPRNLPLKKSIGKIIDIGTTGSACIVLNDEGVVYVWGFGILGKGPEINRSREPTPIPPILFGRNQYNTETKVKSVSCSLFHMAAITTEGNLYTWGKNKWGQLGLGHTKDQYFPLQVSVGASVKKVSCGVDHMAALCKPYQ</sequence>
<dbReference type="GO" id="GO:0005085">
    <property type="term" value="F:guanyl-nucleotide exchange factor activity"/>
    <property type="evidence" value="ECO:0007669"/>
    <property type="project" value="TreeGrafter"/>
</dbReference>
<dbReference type="AlphaFoldDB" id="A0A8B8FCQ3"/>
<dbReference type="PANTHER" id="PTHR46337:SF1">
    <property type="entry name" value="RCC1-LIKE G EXCHANGING FACTOR-LIKE PROTEIN"/>
    <property type="match status" value="1"/>
</dbReference>
<dbReference type="Gene3D" id="2.130.10.30">
    <property type="entry name" value="Regulator of chromosome condensation 1/beta-lactamase-inhibitor protein II"/>
    <property type="match status" value="2"/>
</dbReference>
<dbReference type="InterPro" id="IPR058923">
    <property type="entry name" value="RCC1-like_dom"/>
</dbReference>
<accession>A0A8B8FCQ3</accession>
<evidence type="ECO:0000259" key="3">
    <source>
        <dbReference type="Pfam" id="PF25390"/>
    </source>
</evidence>
<dbReference type="PROSITE" id="PS50012">
    <property type="entry name" value="RCC1_3"/>
    <property type="match status" value="7"/>
</dbReference>
<keyword evidence="4" id="KW-1185">Reference proteome</keyword>
<feature type="repeat" description="RCC1" evidence="2">
    <location>
        <begin position="227"/>
        <end position="279"/>
    </location>
</feature>
<dbReference type="RefSeq" id="XP_025408553.1">
    <property type="nucleotide sequence ID" value="XM_025552768.1"/>
</dbReference>
<keyword evidence="1" id="KW-0677">Repeat</keyword>
<dbReference type="GO" id="GO:0019843">
    <property type="term" value="F:rRNA binding"/>
    <property type="evidence" value="ECO:0007669"/>
    <property type="project" value="TreeGrafter"/>
</dbReference>
<reference evidence="5" key="1">
    <citation type="submission" date="2025-08" db="UniProtKB">
        <authorList>
            <consortium name="RefSeq"/>
        </authorList>
    </citation>
    <scope>IDENTIFICATION</scope>
    <source>
        <tissue evidence="5">Whole body</tissue>
    </source>
</reference>
<dbReference type="GO" id="GO:0070131">
    <property type="term" value="P:positive regulation of mitochondrial translation"/>
    <property type="evidence" value="ECO:0007669"/>
    <property type="project" value="TreeGrafter"/>
</dbReference>
<evidence type="ECO:0000313" key="5">
    <source>
        <dbReference type="RefSeq" id="XP_025408553.1"/>
    </source>
</evidence>
<dbReference type="PANTHER" id="PTHR46337">
    <property type="entry name" value="RCC1-LIKE G EXCHANGING FACTOR-LIKE PROTEIN"/>
    <property type="match status" value="1"/>
</dbReference>
<proteinExistence type="predicted"/>
<feature type="repeat" description="RCC1" evidence="2">
    <location>
        <begin position="392"/>
        <end position="441"/>
    </location>
</feature>
<feature type="repeat" description="RCC1" evidence="2">
    <location>
        <begin position="111"/>
        <end position="171"/>
    </location>
</feature>
<evidence type="ECO:0000256" key="1">
    <source>
        <dbReference type="ARBA" id="ARBA00022737"/>
    </source>
</evidence>
<feature type="repeat" description="RCC1" evidence="2">
    <location>
        <begin position="280"/>
        <end position="333"/>
    </location>
</feature>
<dbReference type="GO" id="GO:0005743">
    <property type="term" value="C:mitochondrial inner membrane"/>
    <property type="evidence" value="ECO:0007669"/>
    <property type="project" value="TreeGrafter"/>
</dbReference>
<dbReference type="PRINTS" id="PR00633">
    <property type="entry name" value="RCCNDNSATION"/>
</dbReference>
<dbReference type="InterPro" id="IPR053035">
    <property type="entry name" value="Mitochondrial_GEF_domain"/>
</dbReference>
<dbReference type="InterPro" id="IPR000408">
    <property type="entry name" value="Reg_chr_condens"/>
</dbReference>
<evidence type="ECO:0000256" key="2">
    <source>
        <dbReference type="PROSITE-ProRule" id="PRU00235"/>
    </source>
</evidence>
<evidence type="ECO:0000313" key="4">
    <source>
        <dbReference type="Proteomes" id="UP000694846"/>
    </source>
</evidence>
<feature type="repeat" description="RCC1" evidence="2">
    <location>
        <begin position="172"/>
        <end position="226"/>
    </location>
</feature>
<name>A0A8B8FCQ3_9HEMI</name>
<gene>
    <name evidence="5" type="primary">LOC112682239</name>
</gene>
<dbReference type="OrthoDB" id="70707at2759"/>